<dbReference type="Gene3D" id="3.30.420.40">
    <property type="match status" value="2"/>
</dbReference>
<dbReference type="Pfam" id="PF14450">
    <property type="entry name" value="FtsA"/>
    <property type="match status" value="1"/>
</dbReference>
<sequence>MSDKKLMPIPKDLLFALDIGTRNVVGTVARLNGKQYEVMDYEVMPHPDRAMFDGQIHDIEKVTEVVGSVVESLEQRNGFKLEKAAIAAAGRALKTEKATVERDVDFTKEITKNLTDTLEMEAVQAAQKQLMTAENLHAEYYCVGYSVIHYFLDQSMILNPIGHKGSKLKVAIIATFLPHIVVDSLYSVLQRAGLEVLNLTLEPIAAMNVTIPQKLRLLNLALVDVGAGTSDIAISRDGTVETYGMVAIAGDEITERLAQHYLLDFSGAELLKINLNKQDHHSFTDIMGMNHEISTAEVMTVIEPLVEDIAGHVAANIVQLNKKAPSAVFCIGGGSQIPGFTYAMAEALGLPKERVAIKSVEQLEQVTFMKEPLIGPEFITPIGIGVTAFSEREQDFIQVSVNDNILRLFHSKTLRVSDALIIAGISARSLLAERGDNMEMTLNGKAKTLRGEFGEPAKIFVNGMVSSLDAKISHKDQITIEPAQKGGLSNKTLGDLINYNAQIYFRGQTIKLVDFVNVNGVNRIESYEIQPGDDVAVKGIPDIKTLGLLMELDLREVVFSINGERVTPHANLHHGDQVDYEIMPSGYVEEEADPMIIDETATSETPLSIEDTETFKRIHEDRTVVRPLEAKQEGAAADGKMFPTEAAPYERSLDEGAMMTANDVDNELNNTSGLKVIVNGDDIQIENPANPMVFVDIFNHIDFDISEAKGILVLKLNGERARYTDILKNGDVIDISWKK</sequence>
<dbReference type="PANTHER" id="PTHR32432">
    <property type="entry name" value="CELL DIVISION PROTEIN FTSA-RELATED"/>
    <property type="match status" value="1"/>
</dbReference>
<dbReference type="InterPro" id="IPR003494">
    <property type="entry name" value="SHS2_FtsA"/>
</dbReference>
<protein>
    <submittedName>
        <fullName evidence="2">Pilus assembly protein PilM</fullName>
    </submittedName>
</protein>
<proteinExistence type="predicted"/>
<dbReference type="InterPro" id="IPR043129">
    <property type="entry name" value="ATPase_NBD"/>
</dbReference>
<dbReference type="SUPFAM" id="SSF53067">
    <property type="entry name" value="Actin-like ATPase domain"/>
    <property type="match status" value="2"/>
</dbReference>
<accession>A0ABS5PNC3</accession>
<dbReference type="EMBL" id="JAHBCL010000010">
    <property type="protein sequence ID" value="MBS7526407.1"/>
    <property type="molecule type" value="Genomic_DNA"/>
</dbReference>
<feature type="domain" description="SHS2" evidence="1">
    <location>
        <begin position="14"/>
        <end position="210"/>
    </location>
</feature>
<keyword evidence="3" id="KW-1185">Reference proteome</keyword>
<organism evidence="2 3">
    <name type="scientific">Fusibacter paucivorans</name>
    <dbReference type="NCBI Taxonomy" id="76009"/>
    <lineage>
        <taxon>Bacteria</taxon>
        <taxon>Bacillati</taxon>
        <taxon>Bacillota</taxon>
        <taxon>Clostridia</taxon>
        <taxon>Eubacteriales</taxon>
        <taxon>Eubacteriales Family XII. Incertae Sedis</taxon>
        <taxon>Fusibacter</taxon>
    </lineage>
</organism>
<name>A0ABS5PNC3_9FIRM</name>
<comment type="caution">
    <text evidence="2">The sequence shown here is derived from an EMBL/GenBank/DDBJ whole genome shotgun (WGS) entry which is preliminary data.</text>
</comment>
<evidence type="ECO:0000313" key="3">
    <source>
        <dbReference type="Proteomes" id="UP000746471"/>
    </source>
</evidence>
<reference evidence="2 3" key="1">
    <citation type="submission" date="2021-05" db="EMBL/GenBank/DDBJ databases">
        <title>Fusibacter ferrireducens sp. nov., an anaerobic, sulfur- and Fe-reducing bacterium isolated from the mangrove sediment.</title>
        <authorList>
            <person name="Qiu D."/>
        </authorList>
    </citation>
    <scope>NUCLEOTIDE SEQUENCE [LARGE SCALE GENOMIC DNA]</scope>
    <source>
        <strain evidence="2 3">DSM 12116</strain>
    </source>
</reference>
<dbReference type="Proteomes" id="UP000746471">
    <property type="component" value="Unassembled WGS sequence"/>
</dbReference>
<gene>
    <name evidence="2" type="primary">pilM</name>
    <name evidence="2" type="ORF">KHM83_06935</name>
</gene>
<dbReference type="SMART" id="SM00842">
    <property type="entry name" value="FtsA"/>
    <property type="match status" value="1"/>
</dbReference>
<dbReference type="RefSeq" id="WP_213236268.1">
    <property type="nucleotide sequence ID" value="NZ_JAHBCL010000010.1"/>
</dbReference>
<dbReference type="CDD" id="cd24004">
    <property type="entry name" value="ASKHA_NBD_PilM-like"/>
    <property type="match status" value="1"/>
</dbReference>
<evidence type="ECO:0000313" key="2">
    <source>
        <dbReference type="EMBL" id="MBS7526407.1"/>
    </source>
</evidence>
<dbReference type="InterPro" id="IPR050696">
    <property type="entry name" value="FtsA/MreB"/>
</dbReference>
<dbReference type="PANTHER" id="PTHR32432:SF3">
    <property type="entry name" value="ETHANOLAMINE UTILIZATION PROTEIN EUTJ"/>
    <property type="match status" value="1"/>
</dbReference>
<evidence type="ECO:0000259" key="1">
    <source>
        <dbReference type="SMART" id="SM00842"/>
    </source>
</evidence>